<dbReference type="CDD" id="cd03319">
    <property type="entry name" value="L-Ala-DL-Glu_epimerase"/>
    <property type="match status" value="1"/>
</dbReference>
<evidence type="ECO:0000256" key="3">
    <source>
        <dbReference type="ARBA" id="ARBA00022842"/>
    </source>
</evidence>
<dbReference type="Proteomes" id="UP000050454">
    <property type="component" value="Unassembled WGS sequence"/>
</dbReference>
<dbReference type="SFLD" id="SFLDS00001">
    <property type="entry name" value="Enolase"/>
    <property type="match status" value="1"/>
</dbReference>
<evidence type="ECO:0000256" key="4">
    <source>
        <dbReference type="ARBA" id="ARBA00023235"/>
    </source>
</evidence>
<dbReference type="RefSeq" id="WP_055146288.1">
    <property type="nucleotide sequence ID" value="NZ_JXSZ01000006.1"/>
</dbReference>
<dbReference type="SUPFAM" id="SSF54826">
    <property type="entry name" value="Enolase N-terminal domain-like"/>
    <property type="match status" value="1"/>
</dbReference>
<dbReference type="InterPro" id="IPR034593">
    <property type="entry name" value="DgoD-like"/>
</dbReference>
<dbReference type="SMART" id="SM00922">
    <property type="entry name" value="MR_MLE"/>
    <property type="match status" value="1"/>
</dbReference>
<dbReference type="Gene3D" id="3.30.390.10">
    <property type="entry name" value="Enolase-like, N-terminal domain"/>
    <property type="match status" value="1"/>
</dbReference>
<evidence type="ECO:0000256" key="7">
    <source>
        <dbReference type="RuleBase" id="RU366006"/>
    </source>
</evidence>
<dbReference type="InterPro" id="IPR013341">
    <property type="entry name" value="Mandelate_racemase_N_dom"/>
</dbReference>
<feature type="binding site" evidence="6">
    <location>
        <position position="178"/>
    </location>
    <ligand>
        <name>Mg(2+)</name>
        <dbReference type="ChEBI" id="CHEBI:18420"/>
    </ligand>
</feature>
<dbReference type="Pfam" id="PF13378">
    <property type="entry name" value="MR_MLE_C"/>
    <property type="match status" value="1"/>
</dbReference>
<feature type="active site" description="Proton acceptor; specific for (R)-substrate epimerization" evidence="5">
    <location>
        <position position="154"/>
    </location>
</feature>
<keyword evidence="4 7" id="KW-0413">Isomerase</keyword>
<evidence type="ECO:0000256" key="1">
    <source>
        <dbReference type="ARBA" id="ARBA00008031"/>
    </source>
</evidence>
<evidence type="ECO:0000256" key="6">
    <source>
        <dbReference type="PIRSR" id="PIRSR634603-3"/>
    </source>
</evidence>
<dbReference type="InterPro" id="IPR013342">
    <property type="entry name" value="Mandelate_racemase_C"/>
</dbReference>
<name>A0A0P7C2Y2_9BACT</name>
<dbReference type="SUPFAM" id="SSF51604">
    <property type="entry name" value="Enolase C-terminal domain-like"/>
    <property type="match status" value="1"/>
</dbReference>
<evidence type="ECO:0000256" key="2">
    <source>
        <dbReference type="ARBA" id="ARBA00022723"/>
    </source>
</evidence>
<comment type="similarity">
    <text evidence="1 7">Belongs to the mandelate racemase/muconate lactonizing enzyme family.</text>
</comment>
<dbReference type="GO" id="GO:0016855">
    <property type="term" value="F:racemase and epimerase activity, acting on amino acids and derivatives"/>
    <property type="evidence" value="ECO:0007669"/>
    <property type="project" value="UniProtKB-UniRule"/>
</dbReference>
<protein>
    <recommendedName>
        <fullName evidence="7">Dipeptide epimerase</fullName>
        <ecNumber evidence="7">5.1.1.-</ecNumber>
    </recommendedName>
</protein>
<keyword evidence="2 6" id="KW-0479">Metal-binding</keyword>
<dbReference type="GO" id="GO:0000287">
    <property type="term" value="F:magnesium ion binding"/>
    <property type="evidence" value="ECO:0007669"/>
    <property type="project" value="UniProtKB-ARBA"/>
</dbReference>
<feature type="binding site" evidence="6">
    <location>
        <position position="230"/>
    </location>
    <ligand>
        <name>Mg(2+)</name>
        <dbReference type="ChEBI" id="CHEBI:18420"/>
    </ligand>
</feature>
<dbReference type="InterPro" id="IPR034603">
    <property type="entry name" value="Dipeptide_epimerase"/>
</dbReference>
<feature type="domain" description="Mandelate racemase/muconate lactonizing enzyme C-terminal" evidence="8">
    <location>
        <begin position="136"/>
        <end position="226"/>
    </location>
</feature>
<evidence type="ECO:0000256" key="5">
    <source>
        <dbReference type="PIRSR" id="PIRSR634603-1"/>
    </source>
</evidence>
<proteinExistence type="inferred from homology"/>
<feature type="binding site" evidence="6">
    <location>
        <position position="205"/>
    </location>
    <ligand>
        <name>Mg(2+)</name>
        <dbReference type="ChEBI" id="CHEBI:18420"/>
    </ligand>
</feature>
<comment type="caution">
    <text evidence="9">The sequence shown here is derived from an EMBL/GenBank/DDBJ whole genome shotgun (WGS) entry which is preliminary data.</text>
</comment>
<evidence type="ECO:0000313" key="10">
    <source>
        <dbReference type="Proteomes" id="UP000050454"/>
    </source>
</evidence>
<dbReference type="InterPro" id="IPR029065">
    <property type="entry name" value="Enolase_C-like"/>
</dbReference>
<dbReference type="OrthoDB" id="9775391at2"/>
<dbReference type="AlphaFoldDB" id="A0A0P7C2Y2"/>
<dbReference type="EC" id="5.1.1.-" evidence="7"/>
<accession>A0A0P7C2Y2</accession>
<reference evidence="9 10" key="1">
    <citation type="submission" date="2015-07" db="EMBL/GenBank/DDBJ databases">
        <title>The draft genome sequence of Leadbetterella sp. JN14-9.</title>
        <authorList>
            <person name="Liu Y."/>
            <person name="Du J."/>
            <person name="Shao Z."/>
        </authorList>
    </citation>
    <scope>NUCLEOTIDE SEQUENCE [LARGE SCALE GENOMIC DNA]</scope>
    <source>
        <strain evidence="9 10">JN14-9</strain>
    </source>
</reference>
<comment type="cofactor">
    <cofactor evidence="6 7">
        <name>Mg(2+)</name>
        <dbReference type="ChEBI" id="CHEBI:18420"/>
    </cofactor>
    <text evidence="6 7">Binds 1 Mg(2+) ion per subunit.</text>
</comment>
<dbReference type="Pfam" id="PF02746">
    <property type="entry name" value="MR_MLE_N"/>
    <property type="match status" value="1"/>
</dbReference>
<sequence>MSSFLLPYQLKNRNVFRIAHGNRTETSTLLIQIEKEGFTGLGEAAHVPYYGISVEQSVRQIQEAWKELYPLVGEGFEPFWEKANALMNGNHFALCMLDLAHHDWQSKKNGKSLGENLGVHLSKTPISSYTIGIDSAKAMAEVMEGSDFPVFKIKLGSDDDESLIKALREKSGKPFRIDVNGGWSLEYAIKMLPVLREIGGVEFLEQPLAKGVIKENGQIKKVTELPLFADETCMFKEDVRKVAPYFDGINIKLSKCGGITPALEMIQEARELGLQIMLGCMTESSAGISAMAHIAALVDFVDMDGANMITNDPVDGVEIKAGVAEFKKRNGHGGLIKDEFLKEGIITL</sequence>
<organism evidence="9 10">
    <name type="scientific">Jiulongibacter sediminis</name>
    <dbReference type="NCBI Taxonomy" id="1605367"/>
    <lineage>
        <taxon>Bacteria</taxon>
        <taxon>Pseudomonadati</taxon>
        <taxon>Bacteroidota</taxon>
        <taxon>Cytophagia</taxon>
        <taxon>Cytophagales</taxon>
        <taxon>Leadbetterellaceae</taxon>
        <taxon>Jiulongibacter</taxon>
    </lineage>
</organism>
<dbReference type="SFLD" id="SFLDG00180">
    <property type="entry name" value="muconate_cycloisomerase"/>
    <property type="match status" value="1"/>
</dbReference>
<feature type="active site" description="Proton acceptor; specific for (S)-substrate epimerization" evidence="5">
    <location>
        <position position="252"/>
    </location>
</feature>
<dbReference type="PANTHER" id="PTHR48080:SF3">
    <property type="entry name" value="ENOLASE SUPERFAMILY MEMBER DDB_G0284701"/>
    <property type="match status" value="1"/>
</dbReference>
<dbReference type="STRING" id="1605367.AFM12_07830"/>
<evidence type="ECO:0000313" key="9">
    <source>
        <dbReference type="EMBL" id="KPM48523.1"/>
    </source>
</evidence>
<dbReference type="InterPro" id="IPR029017">
    <property type="entry name" value="Enolase-like_N"/>
</dbReference>
<dbReference type="Gene3D" id="3.20.20.120">
    <property type="entry name" value="Enolase-like C-terminal domain"/>
    <property type="match status" value="1"/>
</dbReference>
<evidence type="ECO:0000259" key="8">
    <source>
        <dbReference type="SMART" id="SM00922"/>
    </source>
</evidence>
<dbReference type="EMBL" id="LGTQ01000006">
    <property type="protein sequence ID" value="KPM48523.1"/>
    <property type="molecule type" value="Genomic_DNA"/>
</dbReference>
<keyword evidence="3 6" id="KW-0460">Magnesium</keyword>
<keyword evidence="10" id="KW-1185">Reference proteome</keyword>
<gene>
    <name evidence="9" type="ORF">AFM12_07830</name>
</gene>
<dbReference type="PANTHER" id="PTHR48080">
    <property type="entry name" value="D-GALACTONATE DEHYDRATASE-RELATED"/>
    <property type="match status" value="1"/>
</dbReference>
<dbReference type="InterPro" id="IPR036849">
    <property type="entry name" value="Enolase-like_C_sf"/>
</dbReference>